<organism evidence="5 6">
    <name type="scientific">Candidatus Flavonifractor intestinipullorum</name>
    <dbReference type="NCBI Taxonomy" id="2838587"/>
    <lineage>
        <taxon>Bacteria</taxon>
        <taxon>Bacillati</taxon>
        <taxon>Bacillota</taxon>
        <taxon>Clostridia</taxon>
        <taxon>Eubacteriales</taxon>
        <taxon>Oscillospiraceae</taxon>
        <taxon>Flavonifractor</taxon>
    </lineage>
</organism>
<name>A0A9D2MCJ8_9FIRM</name>
<proteinExistence type="predicted"/>
<accession>A0A9D2MCJ8</accession>
<evidence type="ECO:0000313" key="6">
    <source>
        <dbReference type="Proteomes" id="UP000824208"/>
    </source>
</evidence>
<feature type="coiled-coil region" evidence="3">
    <location>
        <begin position="120"/>
        <end position="154"/>
    </location>
</feature>
<dbReference type="Gene3D" id="2.40.420.20">
    <property type="match status" value="1"/>
</dbReference>
<evidence type="ECO:0000259" key="4">
    <source>
        <dbReference type="Pfam" id="PF25917"/>
    </source>
</evidence>
<dbReference type="InterPro" id="IPR050465">
    <property type="entry name" value="UPF0194_transport"/>
</dbReference>
<sequence>MRLFKQGEGETRRLPKRIASLALAAALLGAAGFGAVRLLGSRGGGAQIVTDHVTRDTIRSTVRGTGAAAARESVSLNPPVSATVLALHVKEGDRVEAGTILYELDPAEAQKATEEAKKSLAEAEKGVSSAAERLQAAQKQLTEAEAEYQKLASSRADLTVAAPFDGKLVDVASLLPGADISAGQKLATLVSSGRLQLSLYYSYAYLDRLQVGQAASVSIPSVMTTLPGAIREINLVEYITPEGSKCFEVVVALDNPGTLTEGMAATAALSAGGEAVYPYQSGKLAYQEAREVTAKVAGPLQTNHLRNHTPVKKGQTILVLGPEELDKQLEQKRESVVSARESLESARTAAETAQETLSSAREKVQKALEQEGAMRVKAPITGTVLTCLLEEGEKADAGQLGILLADTSVMRIEIQVDERNVNRVQSGMSCTITQTGLGGETTEFEGTVESVSLTGKSENGVSFFPAVVRVDNGDGAMMNGMSIEYELVLAQSEDCLVVPAQAVQYTEKGNCLFVKADRRPENAVDLGADVEIPSGFYAVPVETGLASSAQVEIKRGMEEGMEIFTQKLVESDSSFDLMS</sequence>
<feature type="coiled-coil region" evidence="3">
    <location>
        <begin position="343"/>
        <end position="370"/>
    </location>
</feature>
<reference evidence="5" key="1">
    <citation type="journal article" date="2021" name="PeerJ">
        <title>Extensive microbial diversity within the chicken gut microbiome revealed by metagenomics and culture.</title>
        <authorList>
            <person name="Gilroy R."/>
            <person name="Ravi A."/>
            <person name="Getino M."/>
            <person name="Pursley I."/>
            <person name="Horton D.L."/>
            <person name="Alikhan N.F."/>
            <person name="Baker D."/>
            <person name="Gharbi K."/>
            <person name="Hall N."/>
            <person name="Watson M."/>
            <person name="Adriaenssens E.M."/>
            <person name="Foster-Nyarko E."/>
            <person name="Jarju S."/>
            <person name="Secka A."/>
            <person name="Antonio M."/>
            <person name="Oren A."/>
            <person name="Chaudhuri R.R."/>
            <person name="La Ragione R."/>
            <person name="Hildebrand F."/>
            <person name="Pallen M.J."/>
        </authorList>
    </citation>
    <scope>NUCLEOTIDE SEQUENCE</scope>
    <source>
        <strain evidence="5">CHK189-11263</strain>
    </source>
</reference>
<dbReference type="AlphaFoldDB" id="A0A9D2MCJ8"/>
<protein>
    <submittedName>
        <fullName evidence="5">Efflux RND transporter periplasmic adaptor subunit</fullName>
    </submittedName>
</protein>
<evidence type="ECO:0000256" key="2">
    <source>
        <dbReference type="ARBA" id="ARBA00023054"/>
    </source>
</evidence>
<comment type="caution">
    <text evidence="5">The sequence shown here is derived from an EMBL/GenBank/DDBJ whole genome shotgun (WGS) entry which is preliminary data.</text>
</comment>
<dbReference type="InterPro" id="IPR058625">
    <property type="entry name" value="MdtA-like_BSH"/>
</dbReference>
<dbReference type="Proteomes" id="UP000824208">
    <property type="component" value="Unassembled WGS sequence"/>
</dbReference>
<dbReference type="Gene3D" id="1.10.287.470">
    <property type="entry name" value="Helix hairpin bin"/>
    <property type="match status" value="1"/>
</dbReference>
<dbReference type="SUPFAM" id="SSF111369">
    <property type="entry name" value="HlyD-like secretion proteins"/>
    <property type="match status" value="2"/>
</dbReference>
<dbReference type="Pfam" id="PF25917">
    <property type="entry name" value="BSH_RND"/>
    <property type="match status" value="1"/>
</dbReference>
<dbReference type="PANTHER" id="PTHR32347:SF14">
    <property type="entry name" value="EFFLUX SYSTEM COMPONENT YKNX-RELATED"/>
    <property type="match status" value="1"/>
</dbReference>
<dbReference type="PANTHER" id="PTHR32347">
    <property type="entry name" value="EFFLUX SYSTEM COMPONENT YKNX-RELATED"/>
    <property type="match status" value="1"/>
</dbReference>
<dbReference type="EMBL" id="DWYC01000076">
    <property type="protein sequence ID" value="HJB57608.1"/>
    <property type="molecule type" value="Genomic_DNA"/>
</dbReference>
<evidence type="ECO:0000256" key="1">
    <source>
        <dbReference type="ARBA" id="ARBA00004196"/>
    </source>
</evidence>
<dbReference type="Gene3D" id="2.40.30.170">
    <property type="match status" value="2"/>
</dbReference>
<reference evidence="5" key="2">
    <citation type="submission" date="2021-04" db="EMBL/GenBank/DDBJ databases">
        <authorList>
            <person name="Gilroy R."/>
        </authorList>
    </citation>
    <scope>NUCLEOTIDE SEQUENCE</scope>
    <source>
        <strain evidence="5">CHK189-11263</strain>
    </source>
</reference>
<dbReference type="Gene3D" id="2.40.50.100">
    <property type="match status" value="1"/>
</dbReference>
<comment type="subcellular location">
    <subcellularLocation>
        <location evidence="1">Cell envelope</location>
    </subcellularLocation>
</comment>
<evidence type="ECO:0000313" key="5">
    <source>
        <dbReference type="EMBL" id="HJB57608.1"/>
    </source>
</evidence>
<dbReference type="GO" id="GO:0030313">
    <property type="term" value="C:cell envelope"/>
    <property type="evidence" value="ECO:0007669"/>
    <property type="project" value="UniProtKB-SubCell"/>
</dbReference>
<gene>
    <name evidence="5" type="ORF">H9714_08670</name>
</gene>
<feature type="domain" description="Multidrug resistance protein MdtA-like barrel-sandwich hybrid" evidence="4">
    <location>
        <begin position="73"/>
        <end position="190"/>
    </location>
</feature>
<evidence type="ECO:0000256" key="3">
    <source>
        <dbReference type="SAM" id="Coils"/>
    </source>
</evidence>
<keyword evidence="2 3" id="KW-0175">Coiled coil</keyword>